<reference evidence="2" key="1">
    <citation type="submission" date="2016-06" db="EMBL/GenBank/DDBJ databases">
        <title>Parallel loss of symbiosis genes in relatives of nitrogen-fixing non-legume Parasponia.</title>
        <authorList>
            <person name="Van Velzen R."/>
            <person name="Holmer R."/>
            <person name="Bu F."/>
            <person name="Rutten L."/>
            <person name="Van Zeijl A."/>
            <person name="Liu W."/>
            <person name="Santuari L."/>
            <person name="Cao Q."/>
            <person name="Sharma T."/>
            <person name="Shen D."/>
            <person name="Roswanjaya Y."/>
            <person name="Wardhani T."/>
            <person name="Kalhor M.S."/>
            <person name="Jansen J."/>
            <person name="Van den Hoogen J."/>
            <person name="Gungor B."/>
            <person name="Hartog M."/>
            <person name="Hontelez J."/>
            <person name="Verver J."/>
            <person name="Yang W.-C."/>
            <person name="Schijlen E."/>
            <person name="Repin R."/>
            <person name="Schilthuizen M."/>
            <person name="Schranz E."/>
            <person name="Heidstra R."/>
            <person name="Miyata K."/>
            <person name="Fedorova E."/>
            <person name="Kohlen W."/>
            <person name="Bisseling T."/>
            <person name="Smit S."/>
            <person name="Geurts R."/>
        </authorList>
    </citation>
    <scope>NUCLEOTIDE SEQUENCE [LARGE SCALE GENOMIC DNA]</scope>
    <source>
        <strain evidence="2">cv. RG33-2</strain>
    </source>
</reference>
<accession>A0A2P5C711</accession>
<sequence length="80" mass="8896">MSTSTKLSATHIHKSPCNLRLQVLHRDPSSGLACWANRSDLESHQLMEEARENNCHVLSSLEEDNTDGHQGEVSALQCHC</sequence>
<keyword evidence="2" id="KW-1185">Reference proteome</keyword>
<dbReference type="Proteomes" id="UP000237000">
    <property type="component" value="Unassembled WGS sequence"/>
</dbReference>
<name>A0A2P5C711_TREOI</name>
<proteinExistence type="predicted"/>
<dbReference type="EMBL" id="JXTC01000403">
    <property type="protein sequence ID" value="PON56876.1"/>
    <property type="molecule type" value="Genomic_DNA"/>
</dbReference>
<protein>
    <submittedName>
        <fullName evidence="1">Uncharacterized protein</fullName>
    </submittedName>
</protein>
<gene>
    <name evidence="1" type="ORF">TorRG33x02_294950</name>
</gene>
<organism evidence="1 2">
    <name type="scientific">Trema orientale</name>
    <name type="common">Charcoal tree</name>
    <name type="synonym">Celtis orientalis</name>
    <dbReference type="NCBI Taxonomy" id="63057"/>
    <lineage>
        <taxon>Eukaryota</taxon>
        <taxon>Viridiplantae</taxon>
        <taxon>Streptophyta</taxon>
        <taxon>Embryophyta</taxon>
        <taxon>Tracheophyta</taxon>
        <taxon>Spermatophyta</taxon>
        <taxon>Magnoliopsida</taxon>
        <taxon>eudicotyledons</taxon>
        <taxon>Gunneridae</taxon>
        <taxon>Pentapetalae</taxon>
        <taxon>rosids</taxon>
        <taxon>fabids</taxon>
        <taxon>Rosales</taxon>
        <taxon>Cannabaceae</taxon>
        <taxon>Trema</taxon>
    </lineage>
</organism>
<evidence type="ECO:0000313" key="2">
    <source>
        <dbReference type="Proteomes" id="UP000237000"/>
    </source>
</evidence>
<dbReference type="OrthoDB" id="10414112at2759"/>
<dbReference type="AlphaFoldDB" id="A0A2P5C711"/>
<comment type="caution">
    <text evidence="1">The sequence shown here is derived from an EMBL/GenBank/DDBJ whole genome shotgun (WGS) entry which is preliminary data.</text>
</comment>
<dbReference type="InParanoid" id="A0A2P5C711"/>
<evidence type="ECO:0000313" key="1">
    <source>
        <dbReference type="EMBL" id="PON56876.1"/>
    </source>
</evidence>